<evidence type="ECO:0000313" key="2">
    <source>
        <dbReference type="EMBL" id="GJS89982.1"/>
    </source>
</evidence>
<evidence type="ECO:0000313" key="3">
    <source>
        <dbReference type="Proteomes" id="UP001151760"/>
    </source>
</evidence>
<dbReference type="Proteomes" id="UP001151760">
    <property type="component" value="Unassembled WGS sequence"/>
</dbReference>
<comment type="caution">
    <text evidence="2">The sequence shown here is derived from an EMBL/GenBank/DDBJ whole genome shotgun (WGS) entry which is preliminary data.</text>
</comment>
<dbReference type="EMBL" id="BQNB010011393">
    <property type="protein sequence ID" value="GJS89982.1"/>
    <property type="molecule type" value="Genomic_DNA"/>
</dbReference>
<organism evidence="2 3">
    <name type="scientific">Tanacetum coccineum</name>
    <dbReference type="NCBI Taxonomy" id="301880"/>
    <lineage>
        <taxon>Eukaryota</taxon>
        <taxon>Viridiplantae</taxon>
        <taxon>Streptophyta</taxon>
        <taxon>Embryophyta</taxon>
        <taxon>Tracheophyta</taxon>
        <taxon>Spermatophyta</taxon>
        <taxon>Magnoliopsida</taxon>
        <taxon>eudicotyledons</taxon>
        <taxon>Gunneridae</taxon>
        <taxon>Pentapetalae</taxon>
        <taxon>asterids</taxon>
        <taxon>campanulids</taxon>
        <taxon>Asterales</taxon>
        <taxon>Asteraceae</taxon>
        <taxon>Asteroideae</taxon>
        <taxon>Anthemideae</taxon>
        <taxon>Anthemidinae</taxon>
        <taxon>Tanacetum</taxon>
    </lineage>
</organism>
<evidence type="ECO:0000256" key="1">
    <source>
        <dbReference type="SAM" id="MobiDB-lite"/>
    </source>
</evidence>
<name>A0ABQ4ZM35_9ASTR</name>
<evidence type="ECO:0008006" key="4">
    <source>
        <dbReference type="Google" id="ProtNLM"/>
    </source>
</evidence>
<proteinExistence type="predicted"/>
<sequence length="358" mass="40012">MSGEDQNVDVGALPKFDMPLYTSEMTAKDVKSLALRHDIPLDLHPVALTKEWTMDKLPEYMIGLYGQYFEFSGIRVPFSAFLLAVIKHFHLHISQVVPLGLNLLTMFELYCRSLGWKRRFFFLDMRAIPDAMAWRHHDSDVNDPIPEDGFNASDVQILTEQVVDLRLVPFGLLFLGGLATTWDFPGLRPVFKYTEGNVVTMSEYLRFPFLSGASISKGSALTSHDRIEQYTARPLPRGLSLRKKKKRRQGGDGGEGSRPKTKRRKIVARKDGPDASKATSSPKPIRTVNPTEPTKENPSGAVAATAESREDRSPPPSPHGSDNHFIHNYSDAQNDGEGTNILWLRAFGDQSGKADVLM</sequence>
<feature type="region of interest" description="Disordered" evidence="1">
    <location>
        <begin position="221"/>
        <end position="332"/>
    </location>
</feature>
<dbReference type="PANTHER" id="PTHR31099:SF41">
    <property type="entry name" value="TRANSPOSASE (PUTATIVE), GYPSY TYPE-RELATED"/>
    <property type="match status" value="1"/>
</dbReference>
<reference evidence="2" key="2">
    <citation type="submission" date="2022-01" db="EMBL/GenBank/DDBJ databases">
        <authorList>
            <person name="Yamashiro T."/>
            <person name="Shiraishi A."/>
            <person name="Satake H."/>
            <person name="Nakayama K."/>
        </authorList>
    </citation>
    <scope>NUCLEOTIDE SEQUENCE</scope>
</reference>
<gene>
    <name evidence="2" type="ORF">Tco_0772618</name>
</gene>
<reference evidence="2" key="1">
    <citation type="journal article" date="2022" name="Int. J. Mol. Sci.">
        <title>Draft Genome of Tanacetum Coccineum: Genomic Comparison of Closely Related Tanacetum-Family Plants.</title>
        <authorList>
            <person name="Yamashiro T."/>
            <person name="Shiraishi A."/>
            <person name="Nakayama K."/>
            <person name="Satake H."/>
        </authorList>
    </citation>
    <scope>NUCLEOTIDE SEQUENCE</scope>
</reference>
<keyword evidence="3" id="KW-1185">Reference proteome</keyword>
<accession>A0ABQ4ZM35</accession>
<protein>
    <recommendedName>
        <fullName evidence="4">Aminotransferase-like plant mobile domain-containing protein</fullName>
    </recommendedName>
</protein>
<dbReference type="PANTHER" id="PTHR31099">
    <property type="entry name" value="OS06G0165300 PROTEIN"/>
    <property type="match status" value="1"/>
</dbReference>
<feature type="compositionally biased region" description="Polar residues" evidence="1">
    <location>
        <begin position="277"/>
        <end position="292"/>
    </location>
</feature>